<evidence type="ECO:0000259" key="13">
    <source>
        <dbReference type="Pfam" id="PF25904"/>
    </source>
</evidence>
<evidence type="ECO:0000256" key="10">
    <source>
        <dbReference type="PROSITE-ProRule" id="PRU00959"/>
    </source>
</evidence>
<accession>A0A2V0PDM3</accession>
<keyword evidence="3 10" id="KW-0820">tRNA-binding</keyword>
<evidence type="ECO:0000256" key="6">
    <source>
        <dbReference type="ARBA" id="ARBA00022691"/>
    </source>
</evidence>
<dbReference type="OrthoDB" id="296065at2759"/>
<feature type="region of interest" description="Disordered" evidence="11">
    <location>
        <begin position="217"/>
        <end position="262"/>
    </location>
</feature>
<dbReference type="PANTHER" id="PTHR13370">
    <property type="entry name" value="RNA METHYLASE-RELATED"/>
    <property type="match status" value="1"/>
</dbReference>
<gene>
    <name evidence="14" type="ORF">Rsub_10624</name>
</gene>
<evidence type="ECO:0000313" key="14">
    <source>
        <dbReference type="EMBL" id="GBF97951.1"/>
    </source>
</evidence>
<dbReference type="GO" id="GO:0005737">
    <property type="term" value="C:cytoplasm"/>
    <property type="evidence" value="ECO:0007669"/>
    <property type="project" value="UniProtKB-SubCell"/>
</dbReference>
<keyword evidence="8 10" id="KW-0694">RNA-binding</keyword>
<name>A0A2V0PDM3_9CHLO</name>
<evidence type="ECO:0000256" key="9">
    <source>
        <dbReference type="ARBA" id="ARBA00066937"/>
    </source>
</evidence>
<dbReference type="FunCoup" id="A0A2V0PDM3">
    <property type="interactions" value="1576"/>
</dbReference>
<feature type="domain" description="Ribosomal RNA large subunit methyltransferase K/L-like methyltransferase" evidence="12">
    <location>
        <begin position="292"/>
        <end position="418"/>
    </location>
</feature>
<comment type="similarity">
    <text evidence="10">Belongs to the class I-like SAM-binding methyltransferase superfamily. TRM11 methyltransferase family.</text>
</comment>
<dbReference type="Proteomes" id="UP000247498">
    <property type="component" value="Unassembled WGS sequence"/>
</dbReference>
<dbReference type="PROSITE" id="PS51627">
    <property type="entry name" value="SAM_MT_TRM11"/>
    <property type="match status" value="1"/>
</dbReference>
<keyword evidence="7 10" id="KW-0819">tRNA processing</keyword>
<organism evidence="14 15">
    <name type="scientific">Raphidocelis subcapitata</name>
    <dbReference type="NCBI Taxonomy" id="307507"/>
    <lineage>
        <taxon>Eukaryota</taxon>
        <taxon>Viridiplantae</taxon>
        <taxon>Chlorophyta</taxon>
        <taxon>core chlorophytes</taxon>
        <taxon>Chlorophyceae</taxon>
        <taxon>CS clade</taxon>
        <taxon>Sphaeropleales</taxon>
        <taxon>Selenastraceae</taxon>
        <taxon>Raphidocelis</taxon>
    </lineage>
</organism>
<keyword evidence="2" id="KW-0963">Cytoplasm</keyword>
<evidence type="ECO:0000256" key="8">
    <source>
        <dbReference type="ARBA" id="ARBA00022884"/>
    </source>
</evidence>
<feature type="compositionally biased region" description="Low complexity" evidence="11">
    <location>
        <begin position="20"/>
        <end position="52"/>
    </location>
</feature>
<feature type="compositionally biased region" description="Basic and acidic residues" evidence="11">
    <location>
        <begin position="540"/>
        <end position="557"/>
    </location>
</feature>
<dbReference type="InParanoid" id="A0A2V0PDM3"/>
<dbReference type="GO" id="GO:0160102">
    <property type="term" value="F:tRNA (guanine(10)-N2)-methyltransferase activity"/>
    <property type="evidence" value="ECO:0007669"/>
    <property type="project" value="UniProtKB-EC"/>
</dbReference>
<dbReference type="AlphaFoldDB" id="A0A2V0PDM3"/>
<evidence type="ECO:0000259" key="12">
    <source>
        <dbReference type="Pfam" id="PF01170"/>
    </source>
</evidence>
<evidence type="ECO:0000256" key="1">
    <source>
        <dbReference type="ARBA" id="ARBA00004496"/>
    </source>
</evidence>
<dbReference type="InterPro" id="IPR000241">
    <property type="entry name" value="RlmKL-like_Mtase"/>
</dbReference>
<keyword evidence="6 10" id="KW-0949">S-adenosyl-L-methionine</keyword>
<evidence type="ECO:0000256" key="3">
    <source>
        <dbReference type="ARBA" id="ARBA00022555"/>
    </source>
</evidence>
<dbReference type="EMBL" id="BDRX01000112">
    <property type="protein sequence ID" value="GBF97951.1"/>
    <property type="molecule type" value="Genomic_DNA"/>
</dbReference>
<evidence type="ECO:0000256" key="4">
    <source>
        <dbReference type="ARBA" id="ARBA00022603"/>
    </source>
</evidence>
<keyword evidence="15" id="KW-1185">Reference proteome</keyword>
<feature type="compositionally biased region" description="Gly residues" evidence="11">
    <location>
        <begin position="218"/>
        <end position="228"/>
    </location>
</feature>
<dbReference type="InterPro" id="IPR002052">
    <property type="entry name" value="DNA_methylase_N6_adenine_CS"/>
</dbReference>
<keyword evidence="5 10" id="KW-0808">Transferase</keyword>
<dbReference type="GO" id="GO:0032259">
    <property type="term" value="P:methylation"/>
    <property type="evidence" value="ECO:0007669"/>
    <property type="project" value="UniProtKB-UniRule"/>
</dbReference>
<dbReference type="PRINTS" id="PR00507">
    <property type="entry name" value="N12N6MTFRASE"/>
</dbReference>
<feature type="compositionally biased region" description="Basic and acidic residues" evidence="11">
    <location>
        <begin position="589"/>
        <end position="599"/>
    </location>
</feature>
<feature type="region of interest" description="Disordered" evidence="11">
    <location>
        <begin position="17"/>
        <end position="52"/>
    </location>
</feature>
<dbReference type="GO" id="GO:0043527">
    <property type="term" value="C:tRNA methyltransferase complex"/>
    <property type="evidence" value="ECO:0007669"/>
    <property type="project" value="UniProtKB-ARBA"/>
</dbReference>
<dbReference type="Pfam" id="PF25904">
    <property type="entry name" value="Tmrp11_N"/>
    <property type="match status" value="1"/>
</dbReference>
<dbReference type="PROSITE" id="PS00092">
    <property type="entry name" value="N6_MTASE"/>
    <property type="match status" value="1"/>
</dbReference>
<evidence type="ECO:0000313" key="15">
    <source>
        <dbReference type="Proteomes" id="UP000247498"/>
    </source>
</evidence>
<keyword evidence="4 10" id="KW-0489">Methyltransferase</keyword>
<dbReference type="GO" id="GO:0000049">
    <property type="term" value="F:tRNA binding"/>
    <property type="evidence" value="ECO:0007669"/>
    <property type="project" value="UniProtKB-UniRule"/>
</dbReference>
<dbReference type="InterPro" id="IPR029063">
    <property type="entry name" value="SAM-dependent_MTases_sf"/>
</dbReference>
<comment type="caution">
    <text evidence="14">The sequence shown here is derived from an EMBL/GenBank/DDBJ whole genome shotgun (WGS) entry which is preliminary data.</text>
</comment>
<protein>
    <recommendedName>
        <fullName evidence="9">tRNA (guanine(10)-N(2))-methyltransferase</fullName>
        <ecNumber evidence="9">2.1.1.214</ecNumber>
    </recommendedName>
</protein>
<evidence type="ECO:0000256" key="7">
    <source>
        <dbReference type="ARBA" id="ARBA00022694"/>
    </source>
</evidence>
<dbReference type="Gene3D" id="3.40.50.150">
    <property type="entry name" value="Vaccinia Virus protein VP39"/>
    <property type="match status" value="1"/>
</dbReference>
<dbReference type="InterPro" id="IPR059073">
    <property type="entry name" value="TRMT11_N"/>
</dbReference>
<comment type="subcellular location">
    <subcellularLocation>
        <location evidence="1">Cytoplasm</location>
    </subcellularLocation>
</comment>
<dbReference type="STRING" id="307507.A0A2V0PDM3"/>
<dbReference type="Pfam" id="PF01170">
    <property type="entry name" value="UPF0020"/>
    <property type="match status" value="1"/>
</dbReference>
<feature type="domain" description="tRNA (guanine(10)-N(2))-methyltransferase TRMT11 N-terminal" evidence="13">
    <location>
        <begin position="58"/>
        <end position="200"/>
    </location>
</feature>
<evidence type="ECO:0000256" key="2">
    <source>
        <dbReference type="ARBA" id="ARBA00022490"/>
    </source>
</evidence>
<dbReference type="InterPro" id="IPR016691">
    <property type="entry name" value="TRMT11"/>
</dbReference>
<dbReference type="GO" id="GO:0008033">
    <property type="term" value="P:tRNA processing"/>
    <property type="evidence" value="ECO:0007669"/>
    <property type="project" value="UniProtKB-UniRule"/>
</dbReference>
<sequence length="607" mass="65866">MGRTRRIRFKSPEVVCTWAGSDSDSGSNSDTSSTGARGASRAAPSPAAPPRAGRGPVRYLCYFAHTLLDFRVAEFEALAAMAGAAPGEVVWEPPRNPDSPFRFVTLPSRRIARHVAFRAVLLRALIEVWGEGPDWAALRPAVEAYAAGPRGARYLAPATTFRVKVDTWGFRWPEERKREVLQELEFVPFRGRVDLSQNTQVSFWAILEGQRPEVVLAGKGGAGGGGGQTAQNGEGQAQGQQQQQQQQQEEEEEVADGGSVDGRERPWDWIFFGREVALAASRVLPAQFTLKARRYLGPTSMDAEMAFVMANMAWCRPGSLVFDPYCGTGSLLLAAARFGSTVVGGDIDIRVIKLGKRNPKTGAVEDNFSNFEQYGLPHPAGLLRMDASRPPFRRGLEGLFHAIIGDPPYGVRAGGRKSHSKAVEIRDPSRHYASTAPYGLTECVDDLSDLAARLLVEGGRLVYFVPVSPETYDPSELPDHPALTLVSNCEQPLSGRYSRRLLTYAKTAPYDAAAAAAWRESRRGFEMAIERVSDLVWETRPERESRVQEGVGEERKPGRQGSSGTTGSGGTGGDDDSGGSSSGGGGEPRPNRQHQEAPARELAGVRL</sequence>
<dbReference type="PANTHER" id="PTHR13370:SF3">
    <property type="entry name" value="TRNA (GUANINE(10)-N2)-METHYLTRANSFERASE HOMOLOG"/>
    <property type="match status" value="1"/>
</dbReference>
<evidence type="ECO:0000256" key="11">
    <source>
        <dbReference type="SAM" id="MobiDB-lite"/>
    </source>
</evidence>
<proteinExistence type="inferred from homology"/>
<reference evidence="14 15" key="1">
    <citation type="journal article" date="2018" name="Sci. Rep.">
        <title>Raphidocelis subcapitata (=Pseudokirchneriella subcapitata) provides an insight into genome evolution and environmental adaptations in the Sphaeropleales.</title>
        <authorList>
            <person name="Suzuki S."/>
            <person name="Yamaguchi H."/>
            <person name="Nakajima N."/>
            <person name="Kawachi M."/>
        </authorList>
    </citation>
    <scope>NUCLEOTIDE SEQUENCE [LARGE SCALE GENOMIC DNA]</scope>
    <source>
        <strain evidence="14 15">NIES-35</strain>
    </source>
</reference>
<dbReference type="CDD" id="cd02440">
    <property type="entry name" value="AdoMet_MTases"/>
    <property type="match status" value="1"/>
</dbReference>
<dbReference type="SUPFAM" id="SSF53335">
    <property type="entry name" value="S-adenosyl-L-methionine-dependent methyltransferases"/>
    <property type="match status" value="1"/>
</dbReference>
<evidence type="ECO:0000256" key="5">
    <source>
        <dbReference type="ARBA" id="ARBA00022679"/>
    </source>
</evidence>
<dbReference type="EC" id="2.1.1.214" evidence="9"/>
<feature type="region of interest" description="Disordered" evidence="11">
    <location>
        <begin position="540"/>
        <end position="607"/>
    </location>
</feature>
<feature type="compositionally biased region" description="Low complexity" evidence="11">
    <location>
        <begin position="229"/>
        <end position="247"/>
    </location>
</feature>